<reference evidence="2" key="1">
    <citation type="submission" date="2016-10" db="EMBL/GenBank/DDBJ databases">
        <authorList>
            <person name="Varghese N."/>
            <person name="Submissions S."/>
        </authorList>
    </citation>
    <scope>NUCLEOTIDE SEQUENCE [LARGE SCALE GENOMIC DNA]</scope>
    <source>
        <strain evidence="2">DSM 10014</strain>
    </source>
</reference>
<dbReference type="Proteomes" id="UP000183076">
    <property type="component" value="Unassembled WGS sequence"/>
</dbReference>
<accession>A0A1H3DX62</accession>
<proteinExistence type="predicted"/>
<dbReference type="AlphaFoldDB" id="A0A1H3DX62"/>
<gene>
    <name evidence="1" type="ORF">SAMN04488041_11317</name>
</gene>
<protein>
    <submittedName>
        <fullName evidence="1">Uncharacterized protein</fullName>
    </submittedName>
</protein>
<evidence type="ECO:0000313" key="1">
    <source>
        <dbReference type="EMBL" id="SDX70274.1"/>
    </source>
</evidence>
<name>A0A1H3DX62_9RHOB</name>
<dbReference type="EMBL" id="FNNB01000013">
    <property type="protein sequence ID" value="SDX70274.1"/>
    <property type="molecule type" value="Genomic_DNA"/>
</dbReference>
<dbReference type="GeneID" id="94022458"/>
<evidence type="ECO:0000313" key="2">
    <source>
        <dbReference type="Proteomes" id="UP000183076"/>
    </source>
</evidence>
<organism evidence="1 2">
    <name type="scientific">Sulfitobacter pontiacus</name>
    <dbReference type="NCBI Taxonomy" id="60137"/>
    <lineage>
        <taxon>Bacteria</taxon>
        <taxon>Pseudomonadati</taxon>
        <taxon>Pseudomonadota</taxon>
        <taxon>Alphaproteobacteria</taxon>
        <taxon>Rhodobacterales</taxon>
        <taxon>Roseobacteraceae</taxon>
        <taxon>Sulfitobacter</taxon>
    </lineage>
</organism>
<dbReference type="RefSeq" id="WP_005848461.1">
    <property type="nucleotide sequence ID" value="NZ_CP160836.1"/>
</dbReference>
<sequence>MMGMMNGPMSVGMIIVCGLLFLLVLAVLVLGVLALIKYLRRPA</sequence>